<organism evidence="1 2">
    <name type="scientific">Paenibacillus haidiansis</name>
    <dbReference type="NCBI Taxonomy" id="1574488"/>
    <lineage>
        <taxon>Bacteria</taxon>
        <taxon>Bacillati</taxon>
        <taxon>Bacillota</taxon>
        <taxon>Bacilli</taxon>
        <taxon>Bacillales</taxon>
        <taxon>Paenibacillaceae</taxon>
        <taxon>Paenibacillus</taxon>
    </lineage>
</organism>
<dbReference type="RefSeq" id="WP_331849330.1">
    <property type="nucleotide sequence ID" value="NZ_JAZHPZ010000026.1"/>
</dbReference>
<proteinExistence type="predicted"/>
<keyword evidence="2" id="KW-1185">Reference proteome</keyword>
<dbReference type="EMBL" id="JAZHPZ010000026">
    <property type="protein sequence ID" value="MEF2969236.1"/>
    <property type="molecule type" value="Genomic_DNA"/>
</dbReference>
<dbReference type="Proteomes" id="UP001306950">
    <property type="component" value="Unassembled WGS sequence"/>
</dbReference>
<sequence>MSKLINITELLSSEKPCIQIGEKSYPVNDGVDAVIAFEEAASQGARGMITALEAALGKNAYKEIGVGTFSLSNLRVLATAVLAAQAGLSYEEAEARFQRSADATE</sequence>
<comment type="caution">
    <text evidence="1">The sequence shown here is derived from an EMBL/GenBank/DDBJ whole genome shotgun (WGS) entry which is preliminary data.</text>
</comment>
<protein>
    <submittedName>
        <fullName evidence="1">Uncharacterized protein</fullName>
    </submittedName>
</protein>
<name>A0ABU7VZX5_9BACL</name>
<gene>
    <name evidence="1" type="ORF">V3851_26030</name>
</gene>
<accession>A0ABU7VZX5</accession>
<evidence type="ECO:0000313" key="1">
    <source>
        <dbReference type="EMBL" id="MEF2969236.1"/>
    </source>
</evidence>
<reference evidence="1 2" key="1">
    <citation type="submission" date="2024-02" db="EMBL/GenBank/DDBJ databases">
        <title>A nitrogen-fixing paenibacillus bacterium.</title>
        <authorList>
            <person name="Zhang W.L."/>
            <person name="Chen S.F."/>
        </authorList>
    </citation>
    <scope>NUCLEOTIDE SEQUENCE [LARGE SCALE GENOMIC DNA]</scope>
    <source>
        <strain evidence="1 2">M1</strain>
    </source>
</reference>
<evidence type="ECO:0000313" key="2">
    <source>
        <dbReference type="Proteomes" id="UP001306950"/>
    </source>
</evidence>